<keyword evidence="1" id="KW-1277">Toxin-antitoxin system</keyword>
<evidence type="ECO:0000313" key="3">
    <source>
        <dbReference type="Proteomes" id="UP000680815"/>
    </source>
</evidence>
<accession>A0ABS4AMT3</accession>
<reference evidence="2 3" key="1">
    <citation type="submission" date="2021-03" db="EMBL/GenBank/DDBJ databases">
        <authorList>
            <person name="So Y."/>
        </authorList>
    </citation>
    <scope>NUCLEOTIDE SEQUENCE [LARGE SCALE GENOMIC DNA]</scope>
    <source>
        <strain evidence="2 3">PWR1</strain>
    </source>
</reference>
<gene>
    <name evidence="2" type="ORF">J5Y09_01890</name>
</gene>
<evidence type="ECO:0000313" key="2">
    <source>
        <dbReference type="EMBL" id="MBP0462651.1"/>
    </source>
</evidence>
<evidence type="ECO:0000256" key="1">
    <source>
        <dbReference type="ARBA" id="ARBA00022649"/>
    </source>
</evidence>
<name>A0ABS4AMT3_9PROT</name>
<dbReference type="InterPro" id="IPR009956">
    <property type="entry name" value="Post-segregation_anti-tox_CcdA"/>
</dbReference>
<dbReference type="EMBL" id="JAGIYZ010000001">
    <property type="protein sequence ID" value="MBP0462651.1"/>
    <property type="molecule type" value="Genomic_DNA"/>
</dbReference>
<dbReference type="Gene3D" id="1.10.260.40">
    <property type="entry name" value="lambda repressor-like DNA-binding domains"/>
    <property type="match status" value="1"/>
</dbReference>
<comment type="caution">
    <text evidence="2">The sequence shown here is derived from an EMBL/GenBank/DDBJ whole genome shotgun (WGS) entry which is preliminary data.</text>
</comment>
<dbReference type="InterPro" id="IPR010982">
    <property type="entry name" value="Lambda_DNA-bd_dom_sf"/>
</dbReference>
<keyword evidence="3" id="KW-1185">Reference proteome</keyword>
<proteinExistence type="predicted"/>
<sequence>MTKGAVSQWRRVPADRIGAVARLTGIAPHDLDPALPPPGLAEAQAPLIDDDAARADKARRWLEENREAIEAHHRWVEQHGLPLAKYRMF</sequence>
<dbReference type="Proteomes" id="UP000680815">
    <property type="component" value="Unassembled WGS sequence"/>
</dbReference>
<organism evidence="2 3">
    <name type="scientific">Roseomonas nitratireducens</name>
    <dbReference type="NCBI Taxonomy" id="2820810"/>
    <lineage>
        <taxon>Bacteria</taxon>
        <taxon>Pseudomonadati</taxon>
        <taxon>Pseudomonadota</taxon>
        <taxon>Alphaproteobacteria</taxon>
        <taxon>Acetobacterales</taxon>
        <taxon>Roseomonadaceae</taxon>
        <taxon>Roseomonas</taxon>
    </lineage>
</organism>
<protein>
    <submittedName>
        <fullName evidence="2">Type II toxin-antitoxin system CcdA family antitoxin</fullName>
    </submittedName>
</protein>
<dbReference type="Pfam" id="PF07362">
    <property type="entry name" value="CcdA"/>
    <property type="match status" value="1"/>
</dbReference>